<dbReference type="GO" id="GO:0016887">
    <property type="term" value="F:ATP hydrolysis activity"/>
    <property type="evidence" value="ECO:0007669"/>
    <property type="project" value="InterPro"/>
</dbReference>
<feature type="domain" description="ATPase AAA-3" evidence="1">
    <location>
        <begin position="11"/>
        <end position="91"/>
    </location>
</feature>
<feature type="non-terminal residue" evidence="2">
    <location>
        <position position="1"/>
    </location>
</feature>
<sequence length="93" mass="10047">LALACLLARGHLLIEDLPGMGKTTLSHALARVLGLSFQRIQFTSDLLPGDILGTSVFDKDSGQFVFHPGPIFGELVLADEIPRAPPHSQSAWR</sequence>
<gene>
    <name evidence="2" type="ORF">DT376_43780</name>
</gene>
<dbReference type="GO" id="GO:0005524">
    <property type="term" value="F:ATP binding"/>
    <property type="evidence" value="ECO:0007669"/>
    <property type="project" value="InterPro"/>
</dbReference>
<dbReference type="InterPro" id="IPR027417">
    <property type="entry name" value="P-loop_NTPase"/>
</dbReference>
<name>A0A367LU34_PSEAI</name>
<accession>A0A367LU34</accession>
<dbReference type="Pfam" id="PF07726">
    <property type="entry name" value="AAA_3"/>
    <property type="match status" value="1"/>
</dbReference>
<protein>
    <submittedName>
        <fullName evidence="2">AAA family ATPase</fullName>
    </submittedName>
</protein>
<evidence type="ECO:0000313" key="2">
    <source>
        <dbReference type="EMBL" id="RCI66471.1"/>
    </source>
</evidence>
<dbReference type="PANTHER" id="PTHR42759">
    <property type="entry name" value="MOXR FAMILY PROTEIN"/>
    <property type="match status" value="1"/>
</dbReference>
<dbReference type="Gene3D" id="3.40.50.300">
    <property type="entry name" value="P-loop containing nucleotide triphosphate hydrolases"/>
    <property type="match status" value="1"/>
</dbReference>
<dbReference type="InterPro" id="IPR011703">
    <property type="entry name" value="ATPase_AAA-3"/>
</dbReference>
<feature type="non-terminal residue" evidence="2">
    <location>
        <position position="93"/>
    </location>
</feature>
<organism evidence="2 3">
    <name type="scientific">Pseudomonas aeruginosa</name>
    <dbReference type="NCBI Taxonomy" id="287"/>
    <lineage>
        <taxon>Bacteria</taxon>
        <taxon>Pseudomonadati</taxon>
        <taxon>Pseudomonadota</taxon>
        <taxon>Gammaproteobacteria</taxon>
        <taxon>Pseudomonadales</taxon>
        <taxon>Pseudomonadaceae</taxon>
        <taxon>Pseudomonas</taxon>
    </lineage>
</organism>
<proteinExistence type="predicted"/>
<reference evidence="2 3" key="1">
    <citation type="submission" date="2018-07" db="EMBL/GenBank/DDBJ databases">
        <title>Mechanisms of high-level aminoglycoside resistance among Gram-negative pathogens in Brazil.</title>
        <authorList>
            <person name="Ballaben A.S."/>
            <person name="Darini A.L.C."/>
            <person name="Doi Y."/>
        </authorList>
    </citation>
    <scope>NUCLEOTIDE SEQUENCE [LARGE SCALE GENOMIC DNA]</scope>
    <source>
        <strain evidence="2 3">B2-305</strain>
    </source>
</reference>
<evidence type="ECO:0000313" key="3">
    <source>
        <dbReference type="Proteomes" id="UP000253594"/>
    </source>
</evidence>
<dbReference type="AlphaFoldDB" id="A0A367LU34"/>
<dbReference type="SUPFAM" id="SSF52540">
    <property type="entry name" value="P-loop containing nucleoside triphosphate hydrolases"/>
    <property type="match status" value="1"/>
</dbReference>
<dbReference type="Proteomes" id="UP000253594">
    <property type="component" value="Unassembled WGS sequence"/>
</dbReference>
<comment type="caution">
    <text evidence="2">The sequence shown here is derived from an EMBL/GenBank/DDBJ whole genome shotgun (WGS) entry which is preliminary data.</text>
</comment>
<dbReference type="EMBL" id="QORE01003849">
    <property type="protein sequence ID" value="RCI66471.1"/>
    <property type="molecule type" value="Genomic_DNA"/>
</dbReference>
<dbReference type="PANTHER" id="PTHR42759:SF5">
    <property type="entry name" value="METHANOL DEHYDROGENASE REGULATOR"/>
    <property type="match status" value="1"/>
</dbReference>
<evidence type="ECO:0000259" key="1">
    <source>
        <dbReference type="Pfam" id="PF07726"/>
    </source>
</evidence>
<dbReference type="InterPro" id="IPR050764">
    <property type="entry name" value="CbbQ/NirQ/NorQ/GpvN"/>
</dbReference>